<proteinExistence type="predicted"/>
<evidence type="ECO:0000256" key="1">
    <source>
        <dbReference type="SAM" id="MobiDB-lite"/>
    </source>
</evidence>
<comment type="caution">
    <text evidence="2">The sequence shown here is derived from an EMBL/GenBank/DDBJ whole genome shotgun (WGS) entry which is preliminary data.</text>
</comment>
<dbReference type="AlphaFoldDB" id="A0A3N0Y9L3"/>
<sequence>MLLAAATESASLLCRNGVWDGGFETGCVELVSCCRLPESVLICSVSPSIRMKYYRRLSFIVLFTLDVLIPCHGVSRCELGYNLERLRPRYTSFSGFRFISCTVERASLYTPLAVSVERHSLVDFSNSQFTRICAVVHAPSVWSQKLDPPDGENYVTWAVTERGRPKYTLGLSQASTGSAHPERDPSPHEWPV</sequence>
<name>A0A3N0Y9L3_ANAGA</name>
<protein>
    <submittedName>
        <fullName evidence="2">Uncharacterized protein</fullName>
    </submittedName>
</protein>
<reference evidence="2 3" key="1">
    <citation type="submission" date="2018-10" db="EMBL/GenBank/DDBJ databases">
        <title>Genome assembly for a Yunnan-Guizhou Plateau 3E fish, Anabarilius grahami (Regan), and its evolutionary and genetic applications.</title>
        <authorList>
            <person name="Jiang W."/>
        </authorList>
    </citation>
    <scope>NUCLEOTIDE SEQUENCE [LARGE SCALE GENOMIC DNA]</scope>
    <source>
        <strain evidence="2">AG-KIZ</strain>
        <tissue evidence="2">Muscle</tissue>
    </source>
</reference>
<keyword evidence="3" id="KW-1185">Reference proteome</keyword>
<feature type="compositionally biased region" description="Basic and acidic residues" evidence="1">
    <location>
        <begin position="180"/>
        <end position="192"/>
    </location>
</feature>
<dbReference type="EMBL" id="RJVU01049301">
    <property type="protein sequence ID" value="ROL42794.1"/>
    <property type="molecule type" value="Genomic_DNA"/>
</dbReference>
<dbReference type="Proteomes" id="UP000281406">
    <property type="component" value="Unassembled WGS sequence"/>
</dbReference>
<evidence type="ECO:0000313" key="3">
    <source>
        <dbReference type="Proteomes" id="UP000281406"/>
    </source>
</evidence>
<accession>A0A3N0Y9L3</accession>
<gene>
    <name evidence="2" type="ORF">DPX16_8540</name>
</gene>
<organism evidence="2 3">
    <name type="scientific">Anabarilius grahami</name>
    <name type="common">Kanglang fish</name>
    <name type="synonym">Barilius grahami</name>
    <dbReference type="NCBI Taxonomy" id="495550"/>
    <lineage>
        <taxon>Eukaryota</taxon>
        <taxon>Metazoa</taxon>
        <taxon>Chordata</taxon>
        <taxon>Craniata</taxon>
        <taxon>Vertebrata</taxon>
        <taxon>Euteleostomi</taxon>
        <taxon>Actinopterygii</taxon>
        <taxon>Neopterygii</taxon>
        <taxon>Teleostei</taxon>
        <taxon>Ostariophysi</taxon>
        <taxon>Cypriniformes</taxon>
        <taxon>Xenocyprididae</taxon>
        <taxon>Xenocypridinae</taxon>
        <taxon>Xenocypridinae incertae sedis</taxon>
        <taxon>Anabarilius</taxon>
    </lineage>
</organism>
<feature type="region of interest" description="Disordered" evidence="1">
    <location>
        <begin position="170"/>
        <end position="192"/>
    </location>
</feature>
<evidence type="ECO:0000313" key="2">
    <source>
        <dbReference type="EMBL" id="ROL42794.1"/>
    </source>
</evidence>